<evidence type="ECO:0000256" key="4">
    <source>
        <dbReference type="ARBA" id="ARBA00011593"/>
    </source>
</evidence>
<comment type="subcellular location">
    <subcellularLocation>
        <location evidence="2">Plastid</location>
        <location evidence="2">Chloroplast outer membrane</location>
        <topology evidence="2">Multi-pass membrane protein</topology>
    </subcellularLocation>
    <subcellularLocation>
        <location evidence="3">Plastid</location>
        <location evidence="3">Etioplast membrane</location>
        <topology evidence="3">Multi-pass membrane protein</topology>
    </subcellularLocation>
</comment>
<evidence type="ECO:0000256" key="5">
    <source>
        <dbReference type="ARBA" id="ARBA00022448"/>
    </source>
</evidence>
<evidence type="ECO:0000313" key="13">
    <source>
        <dbReference type="EMBL" id="CAD8296847.1"/>
    </source>
</evidence>
<accession>A0A7R9Z0N7</accession>
<evidence type="ECO:0000256" key="7">
    <source>
        <dbReference type="ARBA" id="ARBA00022528"/>
    </source>
</evidence>
<sequence length="250" mass="26966">MGNHTITPKATFTIKDVGGGLNGSNFIGPGLTATYKLRSGRLAASAAISDRTVVIPISQSKVPLCKGAPSDIAKFRDVVLTCDYKLPKKGPIPNGVTLNSKLNVGLQHATLGLTYDGMIKGKGVTLKGYYTNSNNKFAGESTVMLNLQNKLNATFSQDALQTGKWTFMQGRTTVEPSYNFTRKAPAISLTRKIRQDALKATYDVKSEGLALEWQHNLVKLNVATKIGRDSKFVSILKPTVGVTLEKAFSV</sequence>
<dbReference type="GO" id="GO:0046930">
    <property type="term" value="C:pore complex"/>
    <property type="evidence" value="ECO:0007669"/>
    <property type="project" value="UniProtKB-KW"/>
</dbReference>
<dbReference type="PANTHER" id="PTHR35284">
    <property type="entry name" value="OUTER ENVELOPE PORE PROTEIN 24A, CHLOROPLASTIC-RELATED"/>
    <property type="match status" value="1"/>
</dbReference>
<dbReference type="GO" id="GO:0034765">
    <property type="term" value="P:regulation of monoatomic ion transmembrane transport"/>
    <property type="evidence" value="ECO:0007669"/>
    <property type="project" value="InterPro"/>
</dbReference>
<dbReference type="GO" id="GO:0022843">
    <property type="term" value="F:voltage-gated monoatomic cation channel activity"/>
    <property type="evidence" value="ECO:0007669"/>
    <property type="project" value="InterPro"/>
</dbReference>
<keyword evidence="11" id="KW-0626">Porin</keyword>
<comment type="subunit">
    <text evidence="4">Homooligomers form large rather nonselective pores in plastidial outer membranes.</text>
</comment>
<gene>
    <name evidence="13" type="ORF">CEUR00632_LOCUS13720</name>
</gene>
<keyword evidence="7" id="KW-0150">Chloroplast</keyword>
<keyword evidence="10" id="KW-0406">Ion transport</keyword>
<keyword evidence="12" id="KW-0472">Membrane</keyword>
<proteinExistence type="predicted"/>
<evidence type="ECO:0000256" key="9">
    <source>
        <dbReference type="ARBA" id="ARBA00022692"/>
    </source>
</evidence>
<name>A0A7R9Z0N7_9CHLO</name>
<dbReference type="PANTHER" id="PTHR35284:SF1">
    <property type="entry name" value="OUTER ENVELOPE PORE PROTEIN 24A, CHLOROPLASTIC-RELATED"/>
    <property type="match status" value="1"/>
</dbReference>
<dbReference type="GO" id="GO:0009707">
    <property type="term" value="C:chloroplast outer membrane"/>
    <property type="evidence" value="ECO:0007669"/>
    <property type="project" value="UniProtKB-SubCell"/>
</dbReference>
<comment type="function">
    <text evidence="1">High-conductance voltage-dependent solute channel with a slight selectivity for cations transporting triosephosphates, dicarboxylic acids, ATP, inorganic phosphate (Pi), sugars, and positively or negatively charged amino acids.</text>
</comment>
<evidence type="ECO:0000256" key="8">
    <source>
        <dbReference type="ARBA" id="ARBA00022640"/>
    </source>
</evidence>
<evidence type="ECO:0000256" key="12">
    <source>
        <dbReference type="ARBA" id="ARBA00023136"/>
    </source>
</evidence>
<reference evidence="13" key="1">
    <citation type="submission" date="2021-01" db="EMBL/GenBank/DDBJ databases">
        <authorList>
            <person name="Corre E."/>
            <person name="Pelletier E."/>
            <person name="Niang G."/>
            <person name="Scheremetjew M."/>
            <person name="Finn R."/>
            <person name="Kale V."/>
            <person name="Holt S."/>
            <person name="Cochrane G."/>
            <person name="Meng A."/>
            <person name="Brown T."/>
            <person name="Cohen L."/>
        </authorList>
    </citation>
    <scope>NUCLEOTIDE SEQUENCE</scope>
    <source>
        <strain evidence="13">CCMP219</strain>
    </source>
</reference>
<evidence type="ECO:0000256" key="1">
    <source>
        <dbReference type="ARBA" id="ARBA00002327"/>
    </source>
</evidence>
<dbReference type="AlphaFoldDB" id="A0A7R9Z0N7"/>
<organism evidence="13">
    <name type="scientific">Chlamydomonas euryale</name>
    <dbReference type="NCBI Taxonomy" id="1486919"/>
    <lineage>
        <taxon>Eukaryota</taxon>
        <taxon>Viridiplantae</taxon>
        <taxon>Chlorophyta</taxon>
        <taxon>core chlorophytes</taxon>
        <taxon>Chlorophyceae</taxon>
        <taxon>CS clade</taxon>
        <taxon>Chlamydomonadales</taxon>
        <taxon>Chlamydomonadaceae</taxon>
        <taxon>Chlamydomonas</taxon>
    </lineage>
</organism>
<evidence type="ECO:0000256" key="11">
    <source>
        <dbReference type="ARBA" id="ARBA00023114"/>
    </source>
</evidence>
<keyword evidence="8" id="KW-0934">Plastid</keyword>
<protein>
    <submittedName>
        <fullName evidence="13">Uncharacterized protein</fullName>
    </submittedName>
</protein>
<evidence type="ECO:0000256" key="10">
    <source>
        <dbReference type="ARBA" id="ARBA00023065"/>
    </source>
</evidence>
<evidence type="ECO:0000256" key="6">
    <source>
        <dbReference type="ARBA" id="ARBA00022452"/>
    </source>
</evidence>
<evidence type="ECO:0000256" key="3">
    <source>
        <dbReference type="ARBA" id="ARBA00004441"/>
    </source>
</evidence>
<dbReference type="GO" id="GO:0034426">
    <property type="term" value="C:etioplast membrane"/>
    <property type="evidence" value="ECO:0007669"/>
    <property type="project" value="UniProtKB-SubCell"/>
</dbReference>
<keyword evidence="9" id="KW-0812">Transmembrane</keyword>
<dbReference type="EMBL" id="HBEC01029721">
    <property type="protein sequence ID" value="CAD8296847.1"/>
    <property type="molecule type" value="Transcribed_RNA"/>
</dbReference>
<dbReference type="InterPro" id="IPR034626">
    <property type="entry name" value="OEP24"/>
</dbReference>
<dbReference type="GO" id="GO:0015288">
    <property type="term" value="F:porin activity"/>
    <property type="evidence" value="ECO:0007669"/>
    <property type="project" value="UniProtKB-KW"/>
</dbReference>
<keyword evidence="6" id="KW-1134">Transmembrane beta strand</keyword>
<keyword evidence="5" id="KW-0813">Transport</keyword>
<evidence type="ECO:0000256" key="2">
    <source>
        <dbReference type="ARBA" id="ARBA00004396"/>
    </source>
</evidence>